<dbReference type="Proteomes" id="UP000634522">
    <property type="component" value="Unassembled WGS sequence"/>
</dbReference>
<dbReference type="PANTHER" id="PTHR24421">
    <property type="entry name" value="NITRATE/NITRITE SENSOR PROTEIN NARX-RELATED"/>
    <property type="match status" value="1"/>
</dbReference>
<dbReference type="InterPro" id="IPR050482">
    <property type="entry name" value="Sensor_HK_TwoCompSys"/>
</dbReference>
<dbReference type="PROSITE" id="PS50109">
    <property type="entry name" value="HIS_KIN"/>
    <property type="match status" value="1"/>
</dbReference>
<keyword evidence="7" id="KW-0067">ATP-binding</keyword>
<dbReference type="Pfam" id="PF02518">
    <property type="entry name" value="HATPase_c"/>
    <property type="match status" value="1"/>
</dbReference>
<feature type="domain" description="Histidine kinase" evidence="10">
    <location>
        <begin position="271"/>
        <end position="466"/>
    </location>
</feature>
<gene>
    <name evidence="11" type="ORF">GPA27_01190</name>
</gene>
<keyword evidence="8" id="KW-0902">Two-component regulatory system</keyword>
<proteinExistence type="predicted"/>
<dbReference type="InterPro" id="IPR005467">
    <property type="entry name" value="His_kinase_dom"/>
</dbReference>
<evidence type="ECO:0000256" key="1">
    <source>
        <dbReference type="ARBA" id="ARBA00000085"/>
    </source>
</evidence>
<organism evidence="11 12">
    <name type="scientific">Aromatoleum toluolicum</name>
    <dbReference type="NCBI Taxonomy" id="90060"/>
    <lineage>
        <taxon>Bacteria</taxon>
        <taxon>Pseudomonadati</taxon>
        <taxon>Pseudomonadota</taxon>
        <taxon>Betaproteobacteria</taxon>
        <taxon>Rhodocyclales</taxon>
        <taxon>Rhodocyclaceae</taxon>
        <taxon>Aromatoleum</taxon>
    </lineage>
</organism>
<dbReference type="GO" id="GO:0016301">
    <property type="term" value="F:kinase activity"/>
    <property type="evidence" value="ECO:0007669"/>
    <property type="project" value="UniProtKB-KW"/>
</dbReference>
<dbReference type="EMBL" id="WTVS01000002">
    <property type="protein sequence ID" value="NMF96010.1"/>
    <property type="molecule type" value="Genomic_DNA"/>
</dbReference>
<evidence type="ECO:0000259" key="10">
    <source>
        <dbReference type="PROSITE" id="PS50109"/>
    </source>
</evidence>
<dbReference type="InterPro" id="IPR036890">
    <property type="entry name" value="HATPase_C_sf"/>
</dbReference>
<keyword evidence="5" id="KW-0547">Nucleotide-binding</keyword>
<sequence length="478" mass="53171">MKLITPLHASLRASLGTSLRAYMRAERIARFGRIGLLALGCVLVLSLFGSSFWQAGTSLRALGDLQRHAERTGRVDSLMIQLVEAENGVRGYLLTRNRAYLEPYLNSLATVTYTLDDIHLDLGKGPEHEQILAQLTGLITLRMRILSDEVERGQLIDRSASADGRRYMDEIRRTLGEIKRRTRVQGQQSFDESIAHVDRTRWVVATLAGGALALLVVLFLALRAQVRLREQITRLLAQENVRLERQVRARTAELSDLASYLTNTREAEKARLARELHDELGALLTAVRMDVAWIARKLDPAALAPHRERFDRLLHTLDSGIALKRRIIDDLRPPLLQELGLVAALRTLGEEFAKNTGIHVALDLPDGDLPLPPETSLALFRIAQEALTNVRRHAHASHVELSLRITPERLQLVVADDGAGFDADAAHGRHGLAGMRHRVQMFAGEFAIDSRPGEGTQIRTSLPYERVVQAEPAADAAQ</sequence>
<comment type="catalytic activity">
    <reaction evidence="1">
        <text>ATP + protein L-histidine = ADP + protein N-phospho-L-histidine.</text>
        <dbReference type="EC" id="2.7.13.3"/>
    </reaction>
</comment>
<evidence type="ECO:0000256" key="3">
    <source>
        <dbReference type="ARBA" id="ARBA00022553"/>
    </source>
</evidence>
<feature type="transmembrane region" description="Helical" evidence="9">
    <location>
        <begin position="34"/>
        <end position="53"/>
    </location>
</feature>
<dbReference type="InterPro" id="IPR003594">
    <property type="entry name" value="HATPase_dom"/>
</dbReference>
<dbReference type="SUPFAM" id="SSF55874">
    <property type="entry name" value="ATPase domain of HSP90 chaperone/DNA topoisomerase II/histidine kinase"/>
    <property type="match status" value="1"/>
</dbReference>
<evidence type="ECO:0000313" key="12">
    <source>
        <dbReference type="Proteomes" id="UP000634522"/>
    </source>
</evidence>
<evidence type="ECO:0000256" key="8">
    <source>
        <dbReference type="ARBA" id="ARBA00023012"/>
    </source>
</evidence>
<dbReference type="InterPro" id="IPR011712">
    <property type="entry name" value="Sig_transdc_His_kin_sub3_dim/P"/>
</dbReference>
<dbReference type="Gene3D" id="1.20.5.1930">
    <property type="match status" value="1"/>
</dbReference>
<protein>
    <recommendedName>
        <fullName evidence="2">histidine kinase</fullName>
        <ecNumber evidence="2">2.7.13.3</ecNumber>
    </recommendedName>
</protein>
<keyword evidence="9" id="KW-1133">Transmembrane helix</keyword>
<dbReference type="PANTHER" id="PTHR24421:SF10">
    <property type="entry name" value="NITRATE_NITRITE SENSOR PROTEIN NARQ"/>
    <property type="match status" value="1"/>
</dbReference>
<dbReference type="Pfam" id="PF05227">
    <property type="entry name" value="CHASE3"/>
    <property type="match status" value="1"/>
</dbReference>
<accession>A0ABX1N9V1</accession>
<keyword evidence="9" id="KW-0812">Transmembrane</keyword>
<keyword evidence="12" id="KW-1185">Reference proteome</keyword>
<evidence type="ECO:0000256" key="4">
    <source>
        <dbReference type="ARBA" id="ARBA00022679"/>
    </source>
</evidence>
<dbReference type="InterPro" id="IPR007891">
    <property type="entry name" value="CHASE3"/>
</dbReference>
<dbReference type="EC" id="2.7.13.3" evidence="2"/>
<evidence type="ECO:0000256" key="7">
    <source>
        <dbReference type="ARBA" id="ARBA00022840"/>
    </source>
</evidence>
<dbReference type="CDD" id="cd19410">
    <property type="entry name" value="HK9-like_sensor"/>
    <property type="match status" value="1"/>
</dbReference>
<dbReference type="SMART" id="SM00387">
    <property type="entry name" value="HATPase_c"/>
    <property type="match status" value="1"/>
</dbReference>
<name>A0ABX1N9V1_9RHOO</name>
<evidence type="ECO:0000256" key="5">
    <source>
        <dbReference type="ARBA" id="ARBA00022741"/>
    </source>
</evidence>
<comment type="caution">
    <text evidence="11">The sequence shown here is derived from an EMBL/GenBank/DDBJ whole genome shotgun (WGS) entry which is preliminary data.</text>
</comment>
<evidence type="ECO:0000256" key="9">
    <source>
        <dbReference type="SAM" id="Phobius"/>
    </source>
</evidence>
<keyword evidence="4" id="KW-0808">Transferase</keyword>
<dbReference type="CDD" id="cd16917">
    <property type="entry name" value="HATPase_UhpB-NarQ-NarX-like"/>
    <property type="match status" value="1"/>
</dbReference>
<evidence type="ECO:0000256" key="2">
    <source>
        <dbReference type="ARBA" id="ARBA00012438"/>
    </source>
</evidence>
<dbReference type="Gene3D" id="3.30.565.10">
    <property type="entry name" value="Histidine kinase-like ATPase, C-terminal domain"/>
    <property type="match status" value="1"/>
</dbReference>
<dbReference type="Pfam" id="PF07730">
    <property type="entry name" value="HisKA_3"/>
    <property type="match status" value="1"/>
</dbReference>
<keyword evidence="3" id="KW-0597">Phosphoprotein</keyword>
<evidence type="ECO:0000313" key="11">
    <source>
        <dbReference type="EMBL" id="NMF96010.1"/>
    </source>
</evidence>
<dbReference type="RefSeq" id="WP_169136973.1">
    <property type="nucleotide sequence ID" value="NZ_WTVS01000002.1"/>
</dbReference>
<reference evidence="11 12" key="1">
    <citation type="submission" date="2019-12" db="EMBL/GenBank/DDBJ databases">
        <title>Comparative genomics gives insights into the taxonomy of the Azoarcus-Aromatoleum group and reveals separate origins of nif in the plant-associated Azoarcus and non-plant-associated Aromatoleum sub-groups.</title>
        <authorList>
            <person name="Lafos M."/>
            <person name="Maluk M."/>
            <person name="Batista M."/>
            <person name="Junghare M."/>
            <person name="Carmona M."/>
            <person name="Faoro H."/>
            <person name="Cruz L.M."/>
            <person name="Battistoni F."/>
            <person name="De Souza E."/>
            <person name="Pedrosa F."/>
            <person name="Chen W.-M."/>
            <person name="Poole P.S."/>
            <person name="Dixon R.A."/>
            <person name="James E.K."/>
        </authorList>
    </citation>
    <scope>NUCLEOTIDE SEQUENCE [LARGE SCALE GENOMIC DNA]</scope>
    <source>
        <strain evidence="11 12">T</strain>
    </source>
</reference>
<evidence type="ECO:0000256" key="6">
    <source>
        <dbReference type="ARBA" id="ARBA00022777"/>
    </source>
</evidence>
<feature type="transmembrane region" description="Helical" evidence="9">
    <location>
        <begin position="202"/>
        <end position="222"/>
    </location>
</feature>
<keyword evidence="6 11" id="KW-0418">Kinase</keyword>
<keyword evidence="9" id="KW-0472">Membrane</keyword>